<name>A0A8X6V0N6_TRICX</name>
<dbReference type="Proteomes" id="UP000887159">
    <property type="component" value="Unassembled WGS sequence"/>
</dbReference>
<sequence length="109" mass="12354">MAGLQWYEIRTHDMPPMIRYLDHWATAAPMGEEEHCVPLVLAHYPVVIRLMARADCMRGPPAPTPQTCIVGCSMHQQSVLEGCRSELQSHNKLLYRVRTSVSMHNATVQ</sequence>
<evidence type="ECO:0000313" key="1">
    <source>
        <dbReference type="EMBL" id="GFX90917.1"/>
    </source>
</evidence>
<dbReference type="AlphaFoldDB" id="A0A8X6V0N6"/>
<proteinExistence type="predicted"/>
<evidence type="ECO:0000313" key="2">
    <source>
        <dbReference type="Proteomes" id="UP000887159"/>
    </source>
</evidence>
<comment type="caution">
    <text evidence="1">The sequence shown here is derived from an EMBL/GenBank/DDBJ whole genome shotgun (WGS) entry which is preliminary data.</text>
</comment>
<gene>
    <name evidence="1" type="ORF">TNCV_3167481</name>
</gene>
<protein>
    <submittedName>
        <fullName evidence="1">Uncharacterized protein</fullName>
    </submittedName>
</protein>
<accession>A0A8X6V0N6</accession>
<reference evidence="1" key="1">
    <citation type="submission" date="2020-08" db="EMBL/GenBank/DDBJ databases">
        <title>Multicomponent nature underlies the extraordinary mechanical properties of spider dragline silk.</title>
        <authorList>
            <person name="Kono N."/>
            <person name="Nakamura H."/>
            <person name="Mori M."/>
            <person name="Yoshida Y."/>
            <person name="Ohtoshi R."/>
            <person name="Malay A.D."/>
            <person name="Moran D.A.P."/>
            <person name="Tomita M."/>
            <person name="Numata K."/>
            <person name="Arakawa K."/>
        </authorList>
    </citation>
    <scope>NUCLEOTIDE SEQUENCE</scope>
</reference>
<dbReference type="EMBL" id="BMAU01021105">
    <property type="protein sequence ID" value="GFX90917.1"/>
    <property type="molecule type" value="Genomic_DNA"/>
</dbReference>
<keyword evidence="2" id="KW-1185">Reference proteome</keyword>
<organism evidence="1 2">
    <name type="scientific">Trichonephila clavipes</name>
    <name type="common">Golden silk orbweaver</name>
    <name type="synonym">Nephila clavipes</name>
    <dbReference type="NCBI Taxonomy" id="2585209"/>
    <lineage>
        <taxon>Eukaryota</taxon>
        <taxon>Metazoa</taxon>
        <taxon>Ecdysozoa</taxon>
        <taxon>Arthropoda</taxon>
        <taxon>Chelicerata</taxon>
        <taxon>Arachnida</taxon>
        <taxon>Araneae</taxon>
        <taxon>Araneomorphae</taxon>
        <taxon>Entelegynae</taxon>
        <taxon>Araneoidea</taxon>
        <taxon>Nephilidae</taxon>
        <taxon>Trichonephila</taxon>
    </lineage>
</organism>